<feature type="compositionally biased region" description="Basic and acidic residues" evidence="2">
    <location>
        <begin position="484"/>
        <end position="497"/>
    </location>
</feature>
<feature type="compositionally biased region" description="Polar residues" evidence="2">
    <location>
        <begin position="29"/>
        <end position="47"/>
    </location>
</feature>
<evidence type="ECO:0000313" key="4">
    <source>
        <dbReference type="Proteomes" id="UP000271162"/>
    </source>
</evidence>
<reference evidence="5" key="1">
    <citation type="submission" date="2017-02" db="UniProtKB">
        <authorList>
            <consortium name="WormBaseParasite"/>
        </authorList>
    </citation>
    <scope>IDENTIFICATION</scope>
</reference>
<feature type="region of interest" description="Disordered" evidence="2">
    <location>
        <begin position="346"/>
        <end position="373"/>
    </location>
</feature>
<gene>
    <name evidence="3" type="ORF">NBR_LOCUS16236</name>
</gene>
<proteinExistence type="predicted"/>
<dbReference type="WBParaSite" id="NBR_0001623501-mRNA-1">
    <property type="protein sequence ID" value="NBR_0001623501-mRNA-1"/>
    <property type="gene ID" value="NBR_0001623501"/>
</dbReference>
<evidence type="ECO:0000256" key="1">
    <source>
        <dbReference type="SAM" id="Coils"/>
    </source>
</evidence>
<organism evidence="5">
    <name type="scientific">Nippostrongylus brasiliensis</name>
    <name type="common">Rat hookworm</name>
    <dbReference type="NCBI Taxonomy" id="27835"/>
    <lineage>
        <taxon>Eukaryota</taxon>
        <taxon>Metazoa</taxon>
        <taxon>Ecdysozoa</taxon>
        <taxon>Nematoda</taxon>
        <taxon>Chromadorea</taxon>
        <taxon>Rhabditida</taxon>
        <taxon>Rhabditina</taxon>
        <taxon>Rhabditomorpha</taxon>
        <taxon>Strongyloidea</taxon>
        <taxon>Heligmosomidae</taxon>
        <taxon>Nippostrongylus</taxon>
    </lineage>
</organism>
<feature type="region of interest" description="Disordered" evidence="2">
    <location>
        <begin position="458"/>
        <end position="523"/>
    </location>
</feature>
<feature type="coiled-coil region" evidence="1">
    <location>
        <begin position="63"/>
        <end position="101"/>
    </location>
</feature>
<dbReference type="AlphaFoldDB" id="A0A0N4YHB1"/>
<dbReference type="Proteomes" id="UP000271162">
    <property type="component" value="Unassembled WGS sequence"/>
</dbReference>
<feature type="region of interest" description="Disordered" evidence="2">
    <location>
        <begin position="1"/>
        <end position="62"/>
    </location>
</feature>
<evidence type="ECO:0000256" key="2">
    <source>
        <dbReference type="SAM" id="MobiDB-lite"/>
    </source>
</evidence>
<accession>A0A0N4YHB1</accession>
<reference evidence="3 4" key="2">
    <citation type="submission" date="2018-11" db="EMBL/GenBank/DDBJ databases">
        <authorList>
            <consortium name="Pathogen Informatics"/>
        </authorList>
    </citation>
    <scope>NUCLEOTIDE SEQUENCE [LARGE SCALE GENOMIC DNA]</scope>
</reference>
<keyword evidence="4" id="KW-1185">Reference proteome</keyword>
<protein>
    <submittedName>
        <fullName evidence="5">SH3 domain-containing protein</fullName>
    </submittedName>
</protein>
<feature type="compositionally biased region" description="Basic and acidic residues" evidence="2">
    <location>
        <begin position="176"/>
        <end position="209"/>
    </location>
</feature>
<evidence type="ECO:0000313" key="3">
    <source>
        <dbReference type="EMBL" id="VDL79831.1"/>
    </source>
</evidence>
<keyword evidence="1" id="KW-0175">Coiled coil</keyword>
<dbReference type="EMBL" id="UYSL01022104">
    <property type="protein sequence ID" value="VDL79831.1"/>
    <property type="molecule type" value="Genomic_DNA"/>
</dbReference>
<feature type="region of interest" description="Disordered" evidence="2">
    <location>
        <begin position="161"/>
        <end position="231"/>
    </location>
</feature>
<feature type="compositionally biased region" description="Basic and acidic residues" evidence="2">
    <location>
        <begin position="216"/>
        <end position="228"/>
    </location>
</feature>
<sequence length="523" mass="60544">MTSSGSNREDGQEPAGDYWIFEQLGSPLKQPNQQALPKSENGSQNVDQPVPPKSIDGSRGMDRNKLEQKLRIYANNMRKLIITARKEIKDLKQENTTLKHKLESSGLIECPACLFRFKPEKKHRVFPKYVKVFRGKLALEMEFQSLDDLTKWLTVNQLDEGPDGVPTMKPSPSHNMIKDEADRPHCVADDLKKQEHPMKVNRPEYSREHTHGRRSHERENQREADKEVQQTLKNRPIRTVVDEMRIEPRTLPGRTNPALERDPTEIPPGMTVMKEMAATGNDKEKEPKIARGLMKREKRGVKQPLKSEIEEIHPGPEKYANCREQKLDLTSTGSVLHDLVKEEEKKRERIEISTRPRAKPSPSHNMIKDETDRPHCAADDLKKQEHPTQEHPMKVDRPEYPNVNTTVKLTRVDLNPLHLITAYLKMSSQKLNIQSEWFVKKLEIEHREGKTIRQRIKQNEDRPIQHSKKTLPRDFPGMTSMKEMAADRNDKVKEPKIARGLMKREKRGVQQPLKNEIEEIHPG</sequence>
<evidence type="ECO:0000313" key="5">
    <source>
        <dbReference type="WBParaSite" id="NBR_0001623501-mRNA-1"/>
    </source>
</evidence>
<name>A0A0N4YHB1_NIPBR</name>